<dbReference type="SUPFAM" id="SSF46785">
    <property type="entry name" value="Winged helix' DNA-binding domain"/>
    <property type="match status" value="1"/>
</dbReference>
<dbReference type="SUPFAM" id="SSF53067">
    <property type="entry name" value="Actin-like ATPase domain"/>
    <property type="match status" value="1"/>
</dbReference>
<gene>
    <name evidence="2" type="ORF">ACFFF6_04085</name>
</gene>
<sequence length="390" mass="41045">MSDASVLTAADVGAANRSRLIRLLHRDGPQSRAELAAALGVSRATVGTIVQPILGAGLLVEQEPLQAEARRGSGRAGKPARPLWFSDEVLLGGVYISGDGVHCAVLRMDGEVLREGRAPLEPEDDGSGIVAGCERFFAGTALMGIGVASAGMVDTDAGEILEIYRAPRLQGMPVARLLGERLGVPVVVDHHPRVQAIGDLWFGEGRELSTFASVYTGEVLGVGIVHSGRVLRGDRGGGGEIGHMVVDQHGEQCVCGRIGCWETVATLPWLRREAERAGLPDAESMTCAALVELSVQDPAAAALLRRYLGNVAQGIADLEQILGLQQYLIHGDVGRGGALAEEILSQELGRMLNRRRTPPRLAAVADDDLSTLLGAAGLLLSATFSLDADR</sequence>
<dbReference type="Gene3D" id="1.10.10.10">
    <property type="entry name" value="Winged helix-like DNA-binding domain superfamily/Winged helix DNA-binding domain"/>
    <property type="match status" value="1"/>
</dbReference>
<dbReference type="Pfam" id="PF00480">
    <property type="entry name" value="ROK"/>
    <property type="match status" value="1"/>
</dbReference>
<reference evidence="2 3" key="1">
    <citation type="submission" date="2024-09" db="EMBL/GenBank/DDBJ databases">
        <authorList>
            <person name="Sun Q."/>
            <person name="Mori K."/>
        </authorList>
    </citation>
    <scope>NUCLEOTIDE SEQUENCE [LARGE SCALE GENOMIC DNA]</scope>
    <source>
        <strain evidence="2 3">CICC 10874</strain>
    </source>
</reference>
<dbReference type="InterPro" id="IPR043129">
    <property type="entry name" value="ATPase_NBD"/>
</dbReference>
<keyword evidence="3" id="KW-1185">Reference proteome</keyword>
<dbReference type="EMBL" id="JBHLSV010000004">
    <property type="protein sequence ID" value="MFC0673133.1"/>
    <property type="molecule type" value="Genomic_DNA"/>
</dbReference>
<protein>
    <submittedName>
        <fullName evidence="2">ROK family protein</fullName>
    </submittedName>
</protein>
<dbReference type="InterPro" id="IPR036388">
    <property type="entry name" value="WH-like_DNA-bd_sf"/>
</dbReference>
<dbReference type="InterPro" id="IPR000600">
    <property type="entry name" value="ROK"/>
</dbReference>
<evidence type="ECO:0000313" key="3">
    <source>
        <dbReference type="Proteomes" id="UP001589793"/>
    </source>
</evidence>
<dbReference type="PANTHER" id="PTHR18964:SF169">
    <property type="entry name" value="N-ACETYLMANNOSAMINE KINASE"/>
    <property type="match status" value="1"/>
</dbReference>
<organism evidence="2 3">
    <name type="scientific">Brachybacterium hainanense</name>
    <dbReference type="NCBI Taxonomy" id="1541174"/>
    <lineage>
        <taxon>Bacteria</taxon>
        <taxon>Bacillati</taxon>
        <taxon>Actinomycetota</taxon>
        <taxon>Actinomycetes</taxon>
        <taxon>Micrococcales</taxon>
        <taxon>Dermabacteraceae</taxon>
        <taxon>Brachybacterium</taxon>
    </lineage>
</organism>
<dbReference type="InterPro" id="IPR036390">
    <property type="entry name" value="WH_DNA-bd_sf"/>
</dbReference>
<name>A0ABV6RB16_9MICO</name>
<accession>A0ABV6RB16</accession>
<evidence type="ECO:0000256" key="1">
    <source>
        <dbReference type="ARBA" id="ARBA00006479"/>
    </source>
</evidence>
<proteinExistence type="inferred from homology"/>
<dbReference type="PANTHER" id="PTHR18964">
    <property type="entry name" value="ROK (REPRESSOR, ORF, KINASE) FAMILY"/>
    <property type="match status" value="1"/>
</dbReference>
<dbReference type="RefSeq" id="WP_376978458.1">
    <property type="nucleotide sequence ID" value="NZ_JBHLSV010000004.1"/>
</dbReference>
<comment type="similarity">
    <text evidence="1">Belongs to the ROK (NagC/XylR) family.</text>
</comment>
<dbReference type="Gene3D" id="3.30.420.40">
    <property type="match status" value="2"/>
</dbReference>
<dbReference type="Proteomes" id="UP001589793">
    <property type="component" value="Unassembled WGS sequence"/>
</dbReference>
<comment type="caution">
    <text evidence="2">The sequence shown here is derived from an EMBL/GenBank/DDBJ whole genome shotgun (WGS) entry which is preliminary data.</text>
</comment>
<evidence type="ECO:0000313" key="2">
    <source>
        <dbReference type="EMBL" id="MFC0673133.1"/>
    </source>
</evidence>